<dbReference type="Gene3D" id="3.30.1340.10">
    <property type="entry name" value="HPr-like"/>
    <property type="match status" value="1"/>
</dbReference>
<protein>
    <recommendedName>
        <fullName evidence="3">HPr domain-containing protein</fullName>
    </recommendedName>
</protein>
<organism evidence="1 2">
    <name type="scientific">Paenibacillus radicis</name>
    <name type="common">ex Xue et al. 2023</name>
    <dbReference type="NCBI Taxonomy" id="2972489"/>
    <lineage>
        <taxon>Bacteria</taxon>
        <taxon>Bacillati</taxon>
        <taxon>Bacillota</taxon>
        <taxon>Bacilli</taxon>
        <taxon>Bacillales</taxon>
        <taxon>Paenibacillaceae</taxon>
        <taxon>Paenibacillus</taxon>
    </lineage>
</organism>
<evidence type="ECO:0000313" key="1">
    <source>
        <dbReference type="EMBL" id="MCR8630006.1"/>
    </source>
</evidence>
<comment type="caution">
    <text evidence="1">The sequence shown here is derived from an EMBL/GenBank/DDBJ whole genome shotgun (WGS) entry which is preliminary data.</text>
</comment>
<dbReference type="Proteomes" id="UP001300012">
    <property type="component" value="Unassembled WGS sequence"/>
</dbReference>
<gene>
    <name evidence="1" type="ORF">NV381_02210</name>
</gene>
<proteinExistence type="predicted"/>
<reference evidence="1 2" key="1">
    <citation type="submission" date="2022-08" db="EMBL/GenBank/DDBJ databases">
        <title>Paenibacillus endoradicis sp. nov., Paenibacillus radicibacter sp. nov and Paenibacillus pararadicis sp. nov., three cold-adapted plant growth-promoting bacteria isolated from root of Larix gmelinii in Great Khingan.</title>
        <authorList>
            <person name="Xue H."/>
        </authorList>
    </citation>
    <scope>NUCLEOTIDE SEQUENCE [LARGE SCALE GENOMIC DNA]</scope>
    <source>
        <strain evidence="1 2">N5-1-1-5</strain>
    </source>
</reference>
<evidence type="ECO:0008006" key="3">
    <source>
        <dbReference type="Google" id="ProtNLM"/>
    </source>
</evidence>
<accession>A0ABT1Y9Y3</accession>
<sequence>MTIQWQWDQPHPFDLVTVLRLVQLSNCYKSLILIGSNSTLVDCKEVSQAVSFFLIAKQDQPLHIKVEGEDASEAFVQIIDYIAVAADYISLTVQKEGKTALDSIANSYIAPASFRMVKDGRLALRSAKVPV</sequence>
<dbReference type="EMBL" id="JANQBD010000001">
    <property type="protein sequence ID" value="MCR8630006.1"/>
    <property type="molecule type" value="Genomic_DNA"/>
</dbReference>
<name>A0ABT1Y9Y3_9BACL</name>
<dbReference type="RefSeq" id="WP_258211611.1">
    <property type="nucleotide sequence ID" value="NZ_JANQBD010000001.1"/>
</dbReference>
<dbReference type="InterPro" id="IPR035895">
    <property type="entry name" value="HPr-like_sf"/>
</dbReference>
<keyword evidence="2" id="KW-1185">Reference proteome</keyword>
<evidence type="ECO:0000313" key="2">
    <source>
        <dbReference type="Proteomes" id="UP001300012"/>
    </source>
</evidence>